<feature type="chain" id="PRO_5038949637" description="Subtilisin inhibitor domain-containing protein" evidence="7">
    <location>
        <begin position="29"/>
        <end position="136"/>
    </location>
</feature>
<evidence type="ECO:0000256" key="5">
    <source>
        <dbReference type="ARBA" id="ARBA00022900"/>
    </source>
</evidence>
<keyword evidence="6" id="KW-1015">Disulfide bond</keyword>
<dbReference type="Proteomes" id="UP000432015">
    <property type="component" value="Unassembled WGS sequence"/>
</dbReference>
<evidence type="ECO:0000313" key="10">
    <source>
        <dbReference type="Proteomes" id="UP000432015"/>
    </source>
</evidence>
<evidence type="ECO:0000256" key="7">
    <source>
        <dbReference type="SAM" id="SignalP"/>
    </source>
</evidence>
<comment type="subcellular location">
    <subcellularLocation>
        <location evidence="1">Secreted</location>
    </subcellularLocation>
</comment>
<dbReference type="Pfam" id="PF00720">
    <property type="entry name" value="SSI"/>
    <property type="match status" value="1"/>
</dbReference>
<dbReference type="AlphaFoldDB" id="A0A7K1L4U1"/>
<dbReference type="GO" id="GO:0004867">
    <property type="term" value="F:serine-type endopeptidase inhibitor activity"/>
    <property type="evidence" value="ECO:0007669"/>
    <property type="project" value="UniProtKB-KW"/>
</dbReference>
<accession>A0A7K1L4U1</accession>
<dbReference type="Gene3D" id="3.30.350.10">
    <property type="entry name" value="Subtilisin inhibitor-like"/>
    <property type="match status" value="1"/>
</dbReference>
<keyword evidence="4" id="KW-0646">Protease inhibitor</keyword>
<feature type="signal peptide" evidence="7">
    <location>
        <begin position="1"/>
        <end position="28"/>
    </location>
</feature>
<dbReference type="EMBL" id="WOFH01000007">
    <property type="protein sequence ID" value="MUN39266.1"/>
    <property type="molecule type" value="Genomic_DNA"/>
</dbReference>
<dbReference type="RefSeq" id="WP_156218405.1">
    <property type="nucleotide sequence ID" value="NZ_WOFH01000007.1"/>
</dbReference>
<evidence type="ECO:0000256" key="3">
    <source>
        <dbReference type="ARBA" id="ARBA00022525"/>
    </source>
</evidence>
<name>A0A7K1L4U1_9ACTN</name>
<dbReference type="GO" id="GO:0005576">
    <property type="term" value="C:extracellular region"/>
    <property type="evidence" value="ECO:0007669"/>
    <property type="project" value="UniProtKB-SubCell"/>
</dbReference>
<dbReference type="InterPro" id="IPR036819">
    <property type="entry name" value="Subtilisin_inhibitor-like_sf"/>
</dbReference>
<comment type="similarity">
    <text evidence="2">Belongs to the protease inhibitor I16 (SSI) family.</text>
</comment>
<sequence length="136" mass="13939">MTRVTLRAILGSALLAGGVGAPAPAATAAEAPHPGTQITLALVPHQGSPGAPRHVVLTCEPAGGPLPHAQEACDELALVNGNVAAVPRRQATCPQDWLPVTASAGGRWRGIPIPSFSQDFQNEGCARIGRGHVFDF</sequence>
<evidence type="ECO:0000256" key="2">
    <source>
        <dbReference type="ARBA" id="ARBA00010472"/>
    </source>
</evidence>
<keyword evidence="5" id="KW-0722">Serine protease inhibitor</keyword>
<evidence type="ECO:0000256" key="4">
    <source>
        <dbReference type="ARBA" id="ARBA00022690"/>
    </source>
</evidence>
<keyword evidence="10" id="KW-1185">Reference proteome</keyword>
<proteinExistence type="inferred from homology"/>
<keyword evidence="7" id="KW-0732">Signal</keyword>
<comment type="caution">
    <text evidence="9">The sequence shown here is derived from an EMBL/GenBank/DDBJ whole genome shotgun (WGS) entry which is preliminary data.</text>
</comment>
<evidence type="ECO:0000259" key="8">
    <source>
        <dbReference type="Pfam" id="PF00720"/>
    </source>
</evidence>
<organism evidence="9 10">
    <name type="scientific">Actinomadura litoris</name>
    <dbReference type="NCBI Taxonomy" id="2678616"/>
    <lineage>
        <taxon>Bacteria</taxon>
        <taxon>Bacillati</taxon>
        <taxon>Actinomycetota</taxon>
        <taxon>Actinomycetes</taxon>
        <taxon>Streptosporangiales</taxon>
        <taxon>Thermomonosporaceae</taxon>
        <taxon>Actinomadura</taxon>
    </lineage>
</organism>
<keyword evidence="3" id="KW-0964">Secreted</keyword>
<dbReference type="SUPFAM" id="SSF55399">
    <property type="entry name" value="Subtilisin inhibitor"/>
    <property type="match status" value="1"/>
</dbReference>
<protein>
    <recommendedName>
        <fullName evidence="8">Subtilisin inhibitor domain-containing protein</fullName>
    </recommendedName>
</protein>
<evidence type="ECO:0000256" key="6">
    <source>
        <dbReference type="ARBA" id="ARBA00023157"/>
    </source>
</evidence>
<evidence type="ECO:0000256" key="1">
    <source>
        <dbReference type="ARBA" id="ARBA00004613"/>
    </source>
</evidence>
<gene>
    <name evidence="9" type="ORF">GNZ18_22075</name>
</gene>
<feature type="domain" description="Subtilisin inhibitor" evidence="8">
    <location>
        <begin position="51"/>
        <end position="122"/>
    </location>
</feature>
<evidence type="ECO:0000313" key="9">
    <source>
        <dbReference type="EMBL" id="MUN39266.1"/>
    </source>
</evidence>
<reference evidence="9 10" key="1">
    <citation type="submission" date="2019-11" db="EMBL/GenBank/DDBJ databases">
        <authorList>
            <person name="Cao P."/>
        </authorList>
    </citation>
    <scope>NUCLEOTIDE SEQUENCE [LARGE SCALE GENOMIC DNA]</scope>
    <source>
        <strain evidence="9 10">NEAU-AAG5</strain>
    </source>
</reference>
<dbReference type="InterPro" id="IPR023549">
    <property type="entry name" value="Subtilisin_inhibitor"/>
</dbReference>